<dbReference type="SUPFAM" id="SSF53167">
    <property type="entry name" value="Purine and uridine phosphorylases"/>
    <property type="match status" value="1"/>
</dbReference>
<dbReference type="EMBL" id="ONZQ02000021">
    <property type="protein sequence ID" value="SPO07530.1"/>
    <property type="molecule type" value="Genomic_DNA"/>
</dbReference>
<evidence type="ECO:0000259" key="3">
    <source>
        <dbReference type="Pfam" id="PF01048"/>
    </source>
</evidence>
<dbReference type="GO" id="GO:0009116">
    <property type="term" value="P:nucleoside metabolic process"/>
    <property type="evidence" value="ECO:0007669"/>
    <property type="project" value="InterPro"/>
</dbReference>
<name>A0AAE8T032_9PEZI</name>
<evidence type="ECO:0000256" key="1">
    <source>
        <dbReference type="SAM" id="Coils"/>
    </source>
</evidence>
<accession>A0AAE8T032</accession>
<evidence type="ECO:0000256" key="2">
    <source>
        <dbReference type="SAM" id="MobiDB-lite"/>
    </source>
</evidence>
<dbReference type="GO" id="GO:0003824">
    <property type="term" value="F:catalytic activity"/>
    <property type="evidence" value="ECO:0007669"/>
    <property type="project" value="InterPro"/>
</dbReference>
<feature type="coiled-coil region" evidence="1">
    <location>
        <begin position="159"/>
        <end position="186"/>
    </location>
</feature>
<dbReference type="Pfam" id="PF01048">
    <property type="entry name" value="PNP_UDP_1"/>
    <property type="match status" value="1"/>
</dbReference>
<evidence type="ECO:0000313" key="4">
    <source>
        <dbReference type="EMBL" id="SPO07530.1"/>
    </source>
</evidence>
<gene>
    <name evidence="4" type="ORF">DNG_10224</name>
</gene>
<sequence length="431" mass="47381">MATPNSPPADRNEFQVAIVCALPLEYDALSLLIDRYWDENGDRYGRAPGDENTYTTGRIGNFDIVVVLLPGMGKVSAAGATAGLRSSFPGLRLVLLIGVCGGVPRPGTDNEMLLGDVVISKTVVQYDLGRLYPNDFAAKDTIEHTLGRPTKNIRNMVSILETRRARERLENLAARYLEQIQARSAEKLRGANYQYPGAGADLLFKASYRHKHQHLSAQCICAECYESSAPVCQGALKAPCDELGCDDRYVVERDRVERKRKLERQGRWKEAQTPSIFVGRIGSGDTVLMSGEDRDRIATRHDLLAFEMESAGAWDEVPCIVIKGVCDYADSHKNKRWQDFAAATAASITKALLECYVHTDRPSIACPSTVAPGGASPRSRSALINGGKDRSPRYEDDDGGHRETGRARKSIICYKCASITRSQCTVADCSR</sequence>
<dbReference type="InterPro" id="IPR000845">
    <property type="entry name" value="Nucleoside_phosphorylase_d"/>
</dbReference>
<dbReference type="AlphaFoldDB" id="A0AAE8T032"/>
<dbReference type="Proteomes" id="UP001187682">
    <property type="component" value="Unassembled WGS sequence"/>
</dbReference>
<feature type="domain" description="Nucleoside phosphorylase" evidence="3">
    <location>
        <begin position="16"/>
        <end position="134"/>
    </location>
</feature>
<dbReference type="Gene3D" id="3.40.50.1580">
    <property type="entry name" value="Nucleoside phosphorylase domain"/>
    <property type="match status" value="1"/>
</dbReference>
<protein>
    <recommendedName>
        <fullName evidence="3">Nucleoside phosphorylase domain-containing protein</fullName>
    </recommendedName>
</protein>
<keyword evidence="1" id="KW-0175">Coiled coil</keyword>
<reference evidence="4" key="1">
    <citation type="submission" date="2018-03" db="EMBL/GenBank/DDBJ databases">
        <authorList>
            <person name="Guldener U."/>
        </authorList>
    </citation>
    <scope>NUCLEOTIDE SEQUENCE</scope>
</reference>
<feature type="compositionally biased region" description="Basic and acidic residues" evidence="2">
    <location>
        <begin position="387"/>
        <end position="403"/>
    </location>
</feature>
<dbReference type="CDD" id="cd09008">
    <property type="entry name" value="MTAN"/>
    <property type="match status" value="1"/>
</dbReference>
<dbReference type="PANTHER" id="PTHR46082">
    <property type="entry name" value="ATP/GTP-BINDING PROTEIN-RELATED"/>
    <property type="match status" value="1"/>
</dbReference>
<evidence type="ECO:0000313" key="5">
    <source>
        <dbReference type="Proteomes" id="UP001187682"/>
    </source>
</evidence>
<organism evidence="4 5">
    <name type="scientific">Cephalotrichum gorgonifer</name>
    <dbReference type="NCBI Taxonomy" id="2041049"/>
    <lineage>
        <taxon>Eukaryota</taxon>
        <taxon>Fungi</taxon>
        <taxon>Dikarya</taxon>
        <taxon>Ascomycota</taxon>
        <taxon>Pezizomycotina</taxon>
        <taxon>Sordariomycetes</taxon>
        <taxon>Hypocreomycetidae</taxon>
        <taxon>Microascales</taxon>
        <taxon>Microascaceae</taxon>
        <taxon>Cephalotrichum</taxon>
    </lineage>
</organism>
<dbReference type="InterPro" id="IPR053137">
    <property type="entry name" value="NLR-like"/>
</dbReference>
<dbReference type="PANTHER" id="PTHR46082:SF6">
    <property type="entry name" value="AAA+ ATPASE DOMAIN-CONTAINING PROTEIN-RELATED"/>
    <property type="match status" value="1"/>
</dbReference>
<dbReference type="InterPro" id="IPR035994">
    <property type="entry name" value="Nucleoside_phosphorylase_sf"/>
</dbReference>
<comment type="caution">
    <text evidence="4">The sequence shown here is derived from an EMBL/GenBank/DDBJ whole genome shotgun (WGS) entry which is preliminary data.</text>
</comment>
<proteinExistence type="predicted"/>
<keyword evidence="5" id="KW-1185">Reference proteome</keyword>
<feature type="region of interest" description="Disordered" evidence="2">
    <location>
        <begin position="368"/>
        <end position="403"/>
    </location>
</feature>